<feature type="binding site" evidence="12">
    <location>
        <position position="284"/>
    </location>
    <ligand>
        <name>Zn(2+)</name>
        <dbReference type="ChEBI" id="CHEBI:29105"/>
        <label>2</label>
        <note>catalytic</note>
    </ligand>
</feature>
<feature type="binding site" evidence="12">
    <location>
        <position position="225"/>
    </location>
    <ligand>
        <name>Ca(2+)</name>
        <dbReference type="ChEBI" id="CHEBI:29108"/>
        <label>3</label>
    </ligand>
</feature>
<keyword evidence="3" id="KW-0336">GPI-anchor</keyword>
<evidence type="ECO:0000313" key="15">
    <source>
        <dbReference type="EMBL" id="OMO87435.1"/>
    </source>
</evidence>
<feature type="binding site" evidence="12">
    <location>
        <position position="224"/>
    </location>
    <ligand>
        <name>Ca(2+)</name>
        <dbReference type="ChEBI" id="CHEBI:29108"/>
        <label>3</label>
    </ligand>
</feature>
<reference evidence="16" key="1">
    <citation type="submission" date="2013-09" db="EMBL/GenBank/DDBJ databases">
        <title>Corchorus olitorius genome sequencing.</title>
        <authorList>
            <person name="Alam M."/>
            <person name="Haque M.S."/>
            <person name="Islam M.S."/>
            <person name="Emdad E.M."/>
            <person name="Islam M.M."/>
            <person name="Ahmed B."/>
            <person name="Halim A."/>
            <person name="Hossen Q.M.M."/>
            <person name="Hossain M.Z."/>
            <person name="Ahmed R."/>
            <person name="Khan M.M."/>
            <person name="Islam R."/>
            <person name="Rashid M.M."/>
            <person name="Khan S.A."/>
            <person name="Rahman M.S."/>
            <person name="Alam M."/>
            <person name="Yahiya A.S."/>
            <person name="Khan M.S."/>
            <person name="Azam M.S."/>
            <person name="Haque T."/>
            <person name="Lashkar M.Z.H."/>
            <person name="Akhand A.I."/>
            <person name="Morshed G."/>
            <person name="Roy S."/>
            <person name="Uddin K.S."/>
            <person name="Rabeya T."/>
            <person name="Hossain A.S."/>
            <person name="Chowdhury A."/>
            <person name="Snigdha A.R."/>
            <person name="Mortoza M.S."/>
            <person name="Matin S.A."/>
            <person name="Hoque S.M.E."/>
            <person name="Islam M.K."/>
            <person name="Roy D.K."/>
            <person name="Haider R."/>
            <person name="Moosa M.M."/>
            <person name="Elias S.M."/>
            <person name="Hasan A.M."/>
            <person name="Jahan S."/>
            <person name="Shafiuddin M."/>
            <person name="Mahmood N."/>
            <person name="Shommy N.S."/>
        </authorList>
    </citation>
    <scope>NUCLEOTIDE SEQUENCE [LARGE SCALE GENOMIC DNA]</scope>
    <source>
        <strain evidence="16">cv. O-4</strain>
    </source>
</reference>
<dbReference type="PANTHER" id="PTHR10201">
    <property type="entry name" value="MATRIX METALLOPROTEINASE"/>
    <property type="match status" value="1"/>
</dbReference>
<feature type="binding site" evidence="12">
    <location>
        <position position="247"/>
    </location>
    <ligand>
        <name>Ca(2+)</name>
        <dbReference type="ChEBI" id="CHEBI:29108"/>
        <label>1</label>
    </ligand>
</feature>
<keyword evidence="5 12" id="KW-0479">Metal-binding</keyword>
<evidence type="ECO:0000313" key="16">
    <source>
        <dbReference type="Proteomes" id="UP000187203"/>
    </source>
</evidence>
<keyword evidence="10" id="KW-0865">Zymogen</keyword>
<evidence type="ECO:0000256" key="9">
    <source>
        <dbReference type="ARBA" id="ARBA00023049"/>
    </source>
</evidence>
<evidence type="ECO:0000256" key="2">
    <source>
        <dbReference type="ARBA" id="ARBA00009614"/>
    </source>
</evidence>
<comment type="cofactor">
    <cofactor evidence="12">
        <name>Ca(2+)</name>
        <dbReference type="ChEBI" id="CHEBI:29108"/>
    </cofactor>
    <text evidence="12">Can bind about 5 Ca(2+) ions per subunit.</text>
</comment>
<proteinExistence type="inferred from homology"/>
<sequence>MAATKAQILPFFGVYFILILSISLPSIQSRPVNNPFGFIQNLQGSHKGQNVKGLRALKLYLHKFGYLNKDNDDDKNHAITNVDDNSDEFDDSLESAIKTYQRRHRLKVTGMLDVETVNQMTKPRCGFPDIIMTFNNNNDNNFGNPHIWPPNVTHLRYRFLTTVEPPAGTEDLKAIVARAFEKWAQVSRFTFEEVAEDIADSFELEIGFHGTRKLASDPHDIGFDGPRGVSAHADLPPRGNLHYDKDEAWSSNPGADEIDLESIALHEIGHLLGLEHSVVPESVMYGVFEYGTKTKRDLHPDDIESIHELYGST</sequence>
<keyword evidence="9" id="KW-0482">Metalloprotease</keyword>
<feature type="binding site" evidence="12">
    <location>
        <position position="266"/>
    </location>
    <ligand>
        <name>Zn(2+)</name>
        <dbReference type="ChEBI" id="CHEBI:29105"/>
        <label>2</label>
        <note>catalytic</note>
    </ligand>
</feature>
<dbReference type="InterPro" id="IPR036365">
    <property type="entry name" value="PGBD-like_sf"/>
</dbReference>
<dbReference type="SMART" id="SM00235">
    <property type="entry name" value="ZnMc"/>
    <property type="match status" value="1"/>
</dbReference>
<dbReference type="Pfam" id="PF01471">
    <property type="entry name" value="PG_binding_1"/>
    <property type="match status" value="1"/>
</dbReference>
<keyword evidence="13" id="KW-0812">Transmembrane</keyword>
<keyword evidence="6" id="KW-0732">Signal</keyword>
<organism evidence="15 16">
    <name type="scientific">Corchorus olitorius</name>
    <dbReference type="NCBI Taxonomy" id="93759"/>
    <lineage>
        <taxon>Eukaryota</taxon>
        <taxon>Viridiplantae</taxon>
        <taxon>Streptophyta</taxon>
        <taxon>Embryophyta</taxon>
        <taxon>Tracheophyta</taxon>
        <taxon>Spermatophyta</taxon>
        <taxon>Magnoliopsida</taxon>
        <taxon>eudicotyledons</taxon>
        <taxon>Gunneridae</taxon>
        <taxon>Pentapetalae</taxon>
        <taxon>rosids</taxon>
        <taxon>malvids</taxon>
        <taxon>Malvales</taxon>
        <taxon>Malvaceae</taxon>
        <taxon>Grewioideae</taxon>
        <taxon>Apeibeae</taxon>
        <taxon>Corchorus</taxon>
    </lineage>
</organism>
<protein>
    <submittedName>
        <fullName evidence="15">Peptidase M10, metallopeptidase</fullName>
    </submittedName>
</protein>
<evidence type="ECO:0000256" key="1">
    <source>
        <dbReference type="ARBA" id="ARBA00004471"/>
    </source>
</evidence>
<feature type="binding site" evidence="12">
    <location>
        <position position="276"/>
    </location>
    <ligand>
        <name>Zn(2+)</name>
        <dbReference type="ChEBI" id="CHEBI:29105"/>
        <label>2</label>
        <note>catalytic</note>
    </ligand>
</feature>
<evidence type="ECO:0000256" key="13">
    <source>
        <dbReference type="SAM" id="Phobius"/>
    </source>
</evidence>
<feature type="binding site" description="in inhibited form" evidence="12">
    <location>
        <position position="125"/>
    </location>
    <ligand>
        <name>Zn(2+)</name>
        <dbReference type="ChEBI" id="CHEBI:29105"/>
        <label>2</label>
        <note>catalytic</note>
    </ligand>
</feature>
<dbReference type="EMBL" id="AWUE01017329">
    <property type="protein sequence ID" value="OMO87435.1"/>
    <property type="molecule type" value="Genomic_DNA"/>
</dbReference>
<keyword evidence="3" id="KW-0325">Glycoprotein</keyword>
<dbReference type="STRING" id="93759.A0A1R3IXY2"/>
<comment type="similarity">
    <text evidence="2">Belongs to the peptidase M10A family. Matrix metalloproteinases (MMPs) subfamily.</text>
</comment>
<feature type="binding site" evidence="12">
    <location>
        <position position="270"/>
    </location>
    <ligand>
        <name>Zn(2+)</name>
        <dbReference type="ChEBI" id="CHEBI:29105"/>
        <label>2</label>
        <note>catalytic</note>
    </ligand>
</feature>
<evidence type="ECO:0000256" key="8">
    <source>
        <dbReference type="ARBA" id="ARBA00022833"/>
    </source>
</evidence>
<dbReference type="PROSITE" id="PS00546">
    <property type="entry name" value="CYSTEINE_SWITCH"/>
    <property type="match status" value="1"/>
</dbReference>
<dbReference type="InterPro" id="IPR002477">
    <property type="entry name" value="Peptidoglycan-bd-like"/>
</dbReference>
<keyword evidence="3" id="KW-0449">Lipoprotein</keyword>
<dbReference type="SUPFAM" id="SSF55486">
    <property type="entry name" value="Metalloproteases ('zincins'), catalytic domain"/>
    <property type="match status" value="1"/>
</dbReference>
<evidence type="ECO:0000256" key="3">
    <source>
        <dbReference type="ARBA" id="ARBA00022622"/>
    </source>
</evidence>
<dbReference type="OrthoDB" id="406838at2759"/>
<dbReference type="GO" id="GO:0008270">
    <property type="term" value="F:zinc ion binding"/>
    <property type="evidence" value="ECO:0007669"/>
    <property type="project" value="InterPro"/>
</dbReference>
<dbReference type="InterPro" id="IPR024079">
    <property type="entry name" value="MetalloPept_cat_dom_sf"/>
</dbReference>
<dbReference type="Pfam" id="PF00413">
    <property type="entry name" value="Peptidase_M10"/>
    <property type="match status" value="1"/>
</dbReference>
<feature type="binding site" evidence="12">
    <location>
        <position position="242"/>
    </location>
    <ligand>
        <name>Zn(2+)</name>
        <dbReference type="ChEBI" id="CHEBI:29105"/>
        <label>1</label>
    </ligand>
</feature>
<dbReference type="InterPro" id="IPR021158">
    <property type="entry name" value="Pept_M10A_Zn_BS"/>
</dbReference>
<evidence type="ECO:0000256" key="10">
    <source>
        <dbReference type="ARBA" id="ARBA00023145"/>
    </source>
</evidence>
<gene>
    <name evidence="15" type="ORF">COLO4_20660</name>
</gene>
<feature type="binding site" evidence="12">
    <location>
        <position position="247"/>
    </location>
    <ligand>
        <name>Ca(2+)</name>
        <dbReference type="ChEBI" id="CHEBI:29108"/>
        <label>3</label>
    </ligand>
</feature>
<dbReference type="Gene3D" id="3.40.390.10">
    <property type="entry name" value="Collagenase (Catalytic Domain)"/>
    <property type="match status" value="1"/>
</dbReference>
<comment type="cofactor">
    <cofactor evidence="12">
        <name>Zn(2+)</name>
        <dbReference type="ChEBI" id="CHEBI:29105"/>
    </cofactor>
    <text evidence="12">Binds 2 Zn(2+) ions per subunit.</text>
</comment>
<dbReference type="InterPro" id="IPR001818">
    <property type="entry name" value="Pept_M10_metallopeptidase"/>
</dbReference>
<evidence type="ECO:0000256" key="5">
    <source>
        <dbReference type="ARBA" id="ARBA00022723"/>
    </source>
</evidence>
<keyword evidence="8 12" id="KW-0862">Zinc</keyword>
<keyword evidence="16" id="KW-1185">Reference proteome</keyword>
<dbReference type="AlphaFoldDB" id="A0A1R3IXY2"/>
<dbReference type="GO" id="GO:0030198">
    <property type="term" value="P:extracellular matrix organization"/>
    <property type="evidence" value="ECO:0007669"/>
    <property type="project" value="TreeGrafter"/>
</dbReference>
<feature type="active site" evidence="11">
    <location>
        <position position="267"/>
    </location>
</feature>
<keyword evidence="13" id="KW-1133">Transmembrane helix</keyword>
<evidence type="ECO:0000259" key="14">
    <source>
        <dbReference type="SMART" id="SM00235"/>
    </source>
</evidence>
<feature type="domain" description="Peptidase metallopeptidase" evidence="14">
    <location>
        <begin position="144"/>
        <end position="312"/>
    </location>
</feature>
<accession>A0A1R3IXY2</accession>
<keyword evidence="12" id="KW-0106">Calcium</keyword>
<evidence type="ECO:0000256" key="7">
    <source>
        <dbReference type="ARBA" id="ARBA00022801"/>
    </source>
</evidence>
<dbReference type="GO" id="GO:0030574">
    <property type="term" value="P:collagen catabolic process"/>
    <property type="evidence" value="ECO:0007669"/>
    <property type="project" value="TreeGrafter"/>
</dbReference>
<comment type="subcellular location">
    <subcellularLocation>
        <location evidence="1">Cell membrane</location>
        <topology evidence="1">Lipid-anchor</topology>
        <topology evidence="1">GPI-anchor</topology>
        <orientation evidence="1">Extracellular side</orientation>
    </subcellularLocation>
</comment>
<comment type="caution">
    <text evidence="15">The sequence shown here is derived from an EMBL/GenBank/DDBJ whole genome shotgun (WGS) entry which is preliminary data.</text>
</comment>
<evidence type="ECO:0000256" key="11">
    <source>
        <dbReference type="PIRSR" id="PIRSR621190-1"/>
    </source>
</evidence>
<name>A0A1R3IXY2_9ROSI</name>
<dbReference type="InterPro" id="IPR021190">
    <property type="entry name" value="Pept_M10A"/>
</dbReference>
<feature type="binding site" evidence="12">
    <location>
        <position position="244"/>
    </location>
    <ligand>
        <name>Ca(2+)</name>
        <dbReference type="ChEBI" id="CHEBI:29108"/>
        <label>3</label>
    </ligand>
</feature>
<keyword evidence="7" id="KW-0378">Hydrolase</keyword>
<feature type="binding site" evidence="12">
    <location>
        <position position="232"/>
    </location>
    <ligand>
        <name>Zn(2+)</name>
        <dbReference type="ChEBI" id="CHEBI:29105"/>
        <label>1</label>
    </ligand>
</feature>
<keyword evidence="4" id="KW-0645">Protease</keyword>
<dbReference type="GO" id="GO:0004222">
    <property type="term" value="F:metalloendopeptidase activity"/>
    <property type="evidence" value="ECO:0007669"/>
    <property type="project" value="InterPro"/>
</dbReference>
<feature type="binding site" evidence="12">
    <location>
        <position position="217"/>
    </location>
    <ligand>
        <name>Zn(2+)</name>
        <dbReference type="ChEBI" id="CHEBI:29105"/>
        <label>1</label>
    </ligand>
</feature>
<dbReference type="GO" id="GO:0005886">
    <property type="term" value="C:plasma membrane"/>
    <property type="evidence" value="ECO:0007669"/>
    <property type="project" value="UniProtKB-SubCell"/>
</dbReference>
<dbReference type="GO" id="GO:0006508">
    <property type="term" value="P:proteolysis"/>
    <property type="evidence" value="ECO:0007669"/>
    <property type="project" value="UniProtKB-KW"/>
</dbReference>
<dbReference type="PRINTS" id="PR00138">
    <property type="entry name" value="MATRIXIN"/>
</dbReference>
<evidence type="ECO:0000256" key="4">
    <source>
        <dbReference type="ARBA" id="ARBA00022670"/>
    </source>
</evidence>
<keyword evidence="13" id="KW-0472">Membrane</keyword>
<evidence type="ECO:0000256" key="12">
    <source>
        <dbReference type="PIRSR" id="PIRSR621190-2"/>
    </source>
</evidence>
<dbReference type="GO" id="GO:0031012">
    <property type="term" value="C:extracellular matrix"/>
    <property type="evidence" value="ECO:0007669"/>
    <property type="project" value="InterPro"/>
</dbReference>
<dbReference type="InterPro" id="IPR006026">
    <property type="entry name" value="Peptidase_Metallo"/>
</dbReference>
<dbReference type="SUPFAM" id="SSF47090">
    <property type="entry name" value="PGBD-like"/>
    <property type="match status" value="1"/>
</dbReference>
<dbReference type="PANTHER" id="PTHR10201:SF311">
    <property type="entry name" value="PEPTIDASE METALLOPEPTIDASE DOMAIN-CONTAINING PROTEIN"/>
    <property type="match status" value="1"/>
</dbReference>
<feature type="binding site" evidence="12">
    <location>
        <position position="200"/>
    </location>
    <ligand>
        <name>Ca(2+)</name>
        <dbReference type="ChEBI" id="CHEBI:29108"/>
        <label>2</label>
    </ligand>
</feature>
<dbReference type="GO" id="GO:0098552">
    <property type="term" value="C:side of membrane"/>
    <property type="evidence" value="ECO:0007669"/>
    <property type="project" value="UniProtKB-KW"/>
</dbReference>
<dbReference type="Proteomes" id="UP000187203">
    <property type="component" value="Unassembled WGS sequence"/>
</dbReference>
<evidence type="ECO:0000256" key="6">
    <source>
        <dbReference type="ARBA" id="ARBA00022729"/>
    </source>
</evidence>
<feature type="transmembrane region" description="Helical" evidence="13">
    <location>
        <begin position="7"/>
        <end position="27"/>
    </location>
</feature>